<reference evidence="1 2" key="1">
    <citation type="journal article" date="2017" name="Antonie Van Leeuwenhoek">
        <title>Phylogenomic resolution of the bacterial genus Pantoea and its relationship with Erwinia and Tatumella.</title>
        <authorList>
            <person name="Palmer M."/>
            <person name="Steenkamp E.T."/>
            <person name="Coetzee M.P."/>
            <person name="Chan W.Y."/>
            <person name="van Zyl E."/>
            <person name="De Maayer P."/>
            <person name="Coutinho T.A."/>
            <person name="Blom J."/>
            <person name="Smits T.H."/>
            <person name="Duffy B."/>
            <person name="Venter S.N."/>
        </authorList>
    </citation>
    <scope>NUCLEOTIDE SEQUENCE [LARGE SCALE GENOMIC DNA]</scope>
    <source>
        <strain evidence="1 2">LMG 5345</strain>
    </source>
</reference>
<dbReference type="RefSeq" id="WP_033788631.1">
    <property type="nucleotide sequence ID" value="NZ_CCAQ010000002.1"/>
</dbReference>
<evidence type="ECO:0000313" key="1">
    <source>
        <dbReference type="EMBL" id="ORM90872.1"/>
    </source>
</evidence>
<keyword evidence="2" id="KW-1185">Reference proteome</keyword>
<dbReference type="InterPro" id="IPR016123">
    <property type="entry name" value="Mog1/PsbP_a/b/a-sand"/>
</dbReference>
<protein>
    <submittedName>
        <fullName evidence="1">T6SS protein Cts1W</fullName>
    </submittedName>
</protein>
<sequence>MGNKFEVYSLYEGKFLTLNPLNDSSVNVLRYQDENERRYDILINRAAMAPDQTVEEFCDEQCERMKRFVPGFEVEGKNLKHEIGPAKLPVLQTACKFQEEGNWVRQVSSLVTLPRHPTINPDARNLLIFTLAASPDFTESQRKHYVRIINSFSPVESPLTKEN</sequence>
<name>A0ABX3UM96_9GAMM</name>
<dbReference type="Pfam" id="PF08786">
    <property type="entry name" value="DcrB"/>
    <property type="match status" value="1"/>
</dbReference>
<dbReference type="Gene3D" id="3.40.1000.10">
    <property type="entry name" value="Mog1/PsbP, alpha/beta/alpha sandwich"/>
    <property type="match status" value="1"/>
</dbReference>
<comment type="caution">
    <text evidence="1">The sequence shown here is derived from an EMBL/GenBank/DDBJ whole genome shotgun (WGS) entry which is preliminary data.</text>
</comment>
<evidence type="ECO:0000313" key="2">
    <source>
        <dbReference type="Proteomes" id="UP000193785"/>
    </source>
</evidence>
<organism evidence="1 2">
    <name type="scientific">Pantoea septica</name>
    <dbReference type="NCBI Taxonomy" id="472695"/>
    <lineage>
        <taxon>Bacteria</taxon>
        <taxon>Pseudomonadati</taxon>
        <taxon>Pseudomonadota</taxon>
        <taxon>Gammaproteobacteria</taxon>
        <taxon>Enterobacterales</taxon>
        <taxon>Erwiniaceae</taxon>
        <taxon>Pantoea</taxon>
    </lineage>
</organism>
<dbReference type="EMBL" id="MLJJ01000054">
    <property type="protein sequence ID" value="ORM90872.1"/>
    <property type="molecule type" value="Genomic_DNA"/>
</dbReference>
<dbReference type="Proteomes" id="UP000193785">
    <property type="component" value="Unassembled WGS sequence"/>
</dbReference>
<gene>
    <name evidence="1" type="ORF">HA46_19020</name>
</gene>
<dbReference type="InterPro" id="IPR014894">
    <property type="entry name" value="DcrB/EagT6"/>
</dbReference>
<accession>A0ABX3UM96</accession>
<dbReference type="SUPFAM" id="SSF55724">
    <property type="entry name" value="Mog1p/PsbP-like"/>
    <property type="match status" value="1"/>
</dbReference>
<proteinExistence type="predicted"/>